<organism evidence="5 6">
    <name type="scientific">Chitinasiproducens palmae</name>
    <dbReference type="NCBI Taxonomy" id="1770053"/>
    <lineage>
        <taxon>Bacteria</taxon>
        <taxon>Pseudomonadati</taxon>
        <taxon>Pseudomonadota</taxon>
        <taxon>Betaproteobacteria</taxon>
        <taxon>Burkholderiales</taxon>
        <taxon>Burkholderiaceae</taxon>
        <taxon>Chitinasiproducens</taxon>
    </lineage>
</organism>
<dbReference type="EMBL" id="FNLO01000007">
    <property type="protein sequence ID" value="SDV49064.1"/>
    <property type="molecule type" value="Genomic_DNA"/>
</dbReference>
<protein>
    <recommendedName>
        <fullName evidence="3">exo-alpha-sialidase</fullName>
        <ecNumber evidence="3">3.2.1.18</ecNumber>
    </recommendedName>
</protein>
<dbReference type="GO" id="GO:0016020">
    <property type="term" value="C:membrane"/>
    <property type="evidence" value="ECO:0007669"/>
    <property type="project" value="TreeGrafter"/>
</dbReference>
<comment type="catalytic activity">
    <reaction evidence="1">
        <text>Hydrolysis of alpha-(2-&gt;3)-, alpha-(2-&gt;6)-, alpha-(2-&gt;8)- glycosidic linkages of terminal sialic acid residues in oligosaccharides, glycoproteins, glycolipids, colominic acid and synthetic substrates.</text>
        <dbReference type="EC" id="3.2.1.18"/>
    </reaction>
</comment>
<evidence type="ECO:0000313" key="5">
    <source>
        <dbReference type="EMBL" id="SDV49064.1"/>
    </source>
</evidence>
<reference evidence="6" key="1">
    <citation type="submission" date="2016-09" db="EMBL/GenBank/DDBJ databases">
        <authorList>
            <person name="Varghese N."/>
            <person name="Submissions S."/>
        </authorList>
    </citation>
    <scope>NUCLEOTIDE SEQUENCE [LARGE SCALE GENOMIC DNA]</scope>
    <source>
        <strain evidence="6">JS23</strain>
    </source>
</reference>
<dbReference type="SUPFAM" id="SSF50939">
    <property type="entry name" value="Sialidases"/>
    <property type="match status" value="1"/>
</dbReference>
<dbReference type="GO" id="GO:0005737">
    <property type="term" value="C:cytoplasm"/>
    <property type="evidence" value="ECO:0007669"/>
    <property type="project" value="TreeGrafter"/>
</dbReference>
<dbReference type="CDD" id="cd15482">
    <property type="entry name" value="Sialidase_non-viral"/>
    <property type="match status" value="1"/>
</dbReference>
<dbReference type="Pfam" id="PF13088">
    <property type="entry name" value="BNR_2"/>
    <property type="match status" value="1"/>
</dbReference>
<dbReference type="Gene3D" id="2.120.10.10">
    <property type="match status" value="1"/>
</dbReference>
<dbReference type="STRING" id="1770053.SAMN05216551_10734"/>
<gene>
    <name evidence="5" type="ORF">SAMN05216551_10734</name>
</gene>
<dbReference type="RefSeq" id="WP_091908671.1">
    <property type="nucleotide sequence ID" value="NZ_FNLO01000007.1"/>
</dbReference>
<dbReference type="GO" id="GO:0009313">
    <property type="term" value="P:oligosaccharide catabolic process"/>
    <property type="evidence" value="ECO:0007669"/>
    <property type="project" value="TreeGrafter"/>
</dbReference>
<evidence type="ECO:0000256" key="1">
    <source>
        <dbReference type="ARBA" id="ARBA00000427"/>
    </source>
</evidence>
<dbReference type="InterPro" id="IPR036278">
    <property type="entry name" value="Sialidase_sf"/>
</dbReference>
<dbReference type="GO" id="GO:0004308">
    <property type="term" value="F:exo-alpha-sialidase activity"/>
    <property type="evidence" value="ECO:0007669"/>
    <property type="project" value="UniProtKB-EC"/>
</dbReference>
<dbReference type="InterPro" id="IPR011040">
    <property type="entry name" value="Sialidase"/>
</dbReference>
<proteinExistence type="inferred from homology"/>
<dbReference type="PANTHER" id="PTHR10628:SF30">
    <property type="entry name" value="EXO-ALPHA-SIALIDASE"/>
    <property type="match status" value="1"/>
</dbReference>
<dbReference type="PANTHER" id="PTHR10628">
    <property type="entry name" value="SIALIDASE"/>
    <property type="match status" value="1"/>
</dbReference>
<name>A0A1H2PQP7_9BURK</name>
<dbReference type="GO" id="GO:0006689">
    <property type="term" value="P:ganglioside catabolic process"/>
    <property type="evidence" value="ECO:0007669"/>
    <property type="project" value="TreeGrafter"/>
</dbReference>
<comment type="similarity">
    <text evidence="2">Belongs to the glycosyl hydrolase 33 family.</text>
</comment>
<dbReference type="EC" id="3.2.1.18" evidence="3"/>
<dbReference type="OrthoDB" id="8457242at2"/>
<dbReference type="Proteomes" id="UP000243719">
    <property type="component" value="Unassembled WGS sequence"/>
</dbReference>
<evidence type="ECO:0000256" key="3">
    <source>
        <dbReference type="ARBA" id="ARBA00012733"/>
    </source>
</evidence>
<sequence length="666" mass="69167">MAENVRLRDFDRAGDLISGGMLYADMGTGEVSLTLADLLRYFAEQGGGLVLVNGTPSSATGLDGQVAIDPQAGLLFGPKAGGLWPAGLPLRLSAEQVAFINTAVEDARSYATSANESYLDTLLAKNVWADVATGIANTAAGQVFGVISSASLGAIDLYRNKDGAGVATGKTLINASAVTLTETRGYIEMSSVNGMVYSSFAEDGRFTIPGYSNVQAALAKGVAASDIVSPLSLDEERGITFWSADGFNLGGIAPTGRVTFAGVPDLQGALEASGPAAIKAANVAQQRLFAKTLDASLISARKKVDSVALLSSSARGYGYRCPCLVGLSATRALLLACRLPNPNPFSGVAGGDYIGAVVVAVDAELDADAGTWTVANERVVVDNTGTVAQSNGYPAGSGNISCIRIPSGNNAGRVLLFYSTNAVDPSQPGRQQTYLIYSDDDGSTWSSPRPMTEFARFGAYFVPGSGPKAIQLRYTHKGRILVPLYSVTPTVFFTGYSDDNGATWNVGASIPATSNETAIAEDIDGTVYATVRTASATVKSVYASRDGGISFMNVTNSRSSIPDPGVNGDLLQAASHLSAPAKLIFSNLNSTGGKRSNPYLRVSYDGLATWDYSTALNESANDEAGYSSLDMMDENTIAVARETAPGDILYGASITLTTVNIPAIKG</sequence>
<evidence type="ECO:0000259" key="4">
    <source>
        <dbReference type="Pfam" id="PF13088"/>
    </source>
</evidence>
<dbReference type="InterPro" id="IPR026856">
    <property type="entry name" value="Sialidase_fam"/>
</dbReference>
<dbReference type="AlphaFoldDB" id="A0A1H2PQP7"/>
<feature type="domain" description="Sialidase" evidence="4">
    <location>
        <begin position="365"/>
        <end position="633"/>
    </location>
</feature>
<accession>A0A1H2PQP7</accession>
<evidence type="ECO:0000313" key="6">
    <source>
        <dbReference type="Proteomes" id="UP000243719"/>
    </source>
</evidence>
<keyword evidence="6" id="KW-1185">Reference proteome</keyword>
<evidence type="ECO:0000256" key="2">
    <source>
        <dbReference type="ARBA" id="ARBA00009348"/>
    </source>
</evidence>